<evidence type="ECO:0000259" key="4">
    <source>
        <dbReference type="Pfam" id="PF01453"/>
    </source>
</evidence>
<dbReference type="Proteomes" id="UP000525078">
    <property type="component" value="Unassembled WGS sequence"/>
</dbReference>
<dbReference type="Proteomes" id="UP000583929">
    <property type="component" value="Unassembled WGS sequence"/>
</dbReference>
<dbReference type="EMBL" id="JAATIP010000084">
    <property type="protein sequence ID" value="KAF4376838.1"/>
    <property type="molecule type" value="Genomic_DNA"/>
</dbReference>
<keyword evidence="8" id="KW-1185">Reference proteome</keyword>
<comment type="caution">
    <text evidence="5">The sequence shown here is derived from an EMBL/GenBank/DDBJ whole genome shotgun (WGS) entry which is preliminary data.</text>
</comment>
<name>A0A7J6DRS2_CANSA</name>
<dbReference type="SUPFAM" id="SSF51110">
    <property type="entry name" value="alpha-D-mannose-specific plant lectins"/>
    <property type="match status" value="2"/>
</dbReference>
<dbReference type="Pfam" id="PF01453">
    <property type="entry name" value="B_lectin"/>
    <property type="match status" value="1"/>
</dbReference>
<keyword evidence="3" id="KW-0325">Glycoprotein</keyword>
<evidence type="ECO:0000313" key="5">
    <source>
        <dbReference type="EMBL" id="KAF4348802.1"/>
    </source>
</evidence>
<organism evidence="5 8">
    <name type="scientific">Cannabis sativa</name>
    <name type="common">Hemp</name>
    <name type="synonym">Marijuana</name>
    <dbReference type="NCBI Taxonomy" id="3483"/>
    <lineage>
        <taxon>Eukaryota</taxon>
        <taxon>Viridiplantae</taxon>
        <taxon>Streptophyta</taxon>
        <taxon>Embryophyta</taxon>
        <taxon>Tracheophyta</taxon>
        <taxon>Spermatophyta</taxon>
        <taxon>Magnoliopsida</taxon>
        <taxon>eudicotyledons</taxon>
        <taxon>Gunneridae</taxon>
        <taxon>Pentapetalae</taxon>
        <taxon>rosids</taxon>
        <taxon>fabids</taxon>
        <taxon>Rosales</taxon>
        <taxon>Cannabaceae</taxon>
        <taxon>Cannabis</taxon>
    </lineage>
</organism>
<evidence type="ECO:0000313" key="7">
    <source>
        <dbReference type="Proteomes" id="UP000525078"/>
    </source>
</evidence>
<evidence type="ECO:0000256" key="1">
    <source>
        <dbReference type="ARBA" id="ARBA00022729"/>
    </source>
</evidence>
<protein>
    <recommendedName>
        <fullName evidence="4">Bulb-type lectin domain-containing protein</fullName>
    </recommendedName>
</protein>
<keyword evidence="1" id="KW-0732">Signal</keyword>
<feature type="domain" description="Bulb-type lectin" evidence="4">
    <location>
        <begin position="3"/>
        <end position="34"/>
    </location>
</feature>
<dbReference type="AlphaFoldDB" id="A0A7J6DRS2"/>
<evidence type="ECO:0000313" key="6">
    <source>
        <dbReference type="EMBL" id="KAF4376838.1"/>
    </source>
</evidence>
<evidence type="ECO:0000256" key="2">
    <source>
        <dbReference type="ARBA" id="ARBA00023157"/>
    </source>
</evidence>
<dbReference type="InterPro" id="IPR001480">
    <property type="entry name" value="Bulb-type_lectin_dom"/>
</dbReference>
<accession>A0A7J6DRS2</accession>
<dbReference type="EMBL" id="JAATIQ010000669">
    <property type="protein sequence ID" value="KAF4348802.1"/>
    <property type="molecule type" value="Genomic_DNA"/>
</dbReference>
<evidence type="ECO:0000313" key="8">
    <source>
        <dbReference type="Proteomes" id="UP000583929"/>
    </source>
</evidence>
<evidence type="ECO:0000256" key="3">
    <source>
        <dbReference type="ARBA" id="ARBA00023180"/>
    </source>
</evidence>
<keyword evidence="2" id="KW-1015">Disulfide bond</keyword>
<dbReference type="PANTHER" id="PTHR32444">
    <property type="entry name" value="BULB-TYPE LECTIN DOMAIN-CONTAINING PROTEIN"/>
    <property type="match status" value="1"/>
</dbReference>
<sequence length="86" mass="9951">MAQSFDFPTDTLLPGMMLGWDLRTDVNRYITSWRSSTDPSIEDYSFNLDYQGFPEIFLRNQQKIVYCSGPWNGERFSGVPKSGKRS</sequence>
<dbReference type="PANTHER" id="PTHR32444:SF89">
    <property type="entry name" value="S GLYCOPROTEIN"/>
    <property type="match status" value="1"/>
</dbReference>
<dbReference type="InterPro" id="IPR036426">
    <property type="entry name" value="Bulb-type_lectin_dom_sf"/>
</dbReference>
<reference evidence="7 8" key="1">
    <citation type="journal article" date="2020" name="bioRxiv">
        <title>Sequence and annotation of 42 cannabis genomes reveals extensive copy number variation in cannabinoid synthesis and pathogen resistance genes.</title>
        <authorList>
            <person name="Mckernan K.J."/>
            <person name="Helbert Y."/>
            <person name="Kane L.T."/>
            <person name="Ebling H."/>
            <person name="Zhang L."/>
            <person name="Liu B."/>
            <person name="Eaton Z."/>
            <person name="Mclaughlin S."/>
            <person name="Kingan S."/>
            <person name="Baybayan P."/>
            <person name="Concepcion G."/>
            <person name="Jordan M."/>
            <person name="Riva A."/>
            <person name="Barbazuk W."/>
            <person name="Harkins T."/>
        </authorList>
    </citation>
    <scope>NUCLEOTIDE SEQUENCE [LARGE SCALE GENOMIC DNA]</scope>
    <source>
        <strain evidence="7 8">cv. Jamaican Lion 4</strain>
        <strain evidence="5">Father</strain>
        <strain evidence="6">Mother</strain>
        <tissue evidence="5">Leaf</tissue>
    </source>
</reference>
<gene>
    <name evidence="6" type="ORF">F8388_025709</name>
    <name evidence="5" type="ORF">G4B88_004526</name>
</gene>
<proteinExistence type="predicted"/>